<comment type="caution">
    <text evidence="2">The sequence shown here is derived from an EMBL/GenBank/DDBJ whole genome shotgun (WGS) entry which is preliminary data.</text>
</comment>
<gene>
    <name evidence="2" type="ORF">BJ554DRAFT_8201</name>
</gene>
<evidence type="ECO:0000313" key="3">
    <source>
        <dbReference type="Proteomes" id="UP000673691"/>
    </source>
</evidence>
<evidence type="ECO:0000256" key="1">
    <source>
        <dbReference type="SAM" id="MobiDB-lite"/>
    </source>
</evidence>
<dbReference type="EMBL" id="JAEFCI010006223">
    <property type="protein sequence ID" value="KAG5459831.1"/>
    <property type="molecule type" value="Genomic_DNA"/>
</dbReference>
<name>A0A8H8DIU6_9FUNG</name>
<evidence type="ECO:0000313" key="2">
    <source>
        <dbReference type="EMBL" id="KAG5459831.1"/>
    </source>
</evidence>
<dbReference type="Proteomes" id="UP000673691">
    <property type="component" value="Unassembled WGS sequence"/>
</dbReference>
<reference evidence="2 3" key="1">
    <citation type="journal article" name="Sci. Rep.">
        <title>Genome-scale phylogenetic analyses confirm Olpidium as the closest living zoosporic fungus to the non-flagellated, terrestrial fungi.</title>
        <authorList>
            <person name="Chang Y."/>
            <person name="Rochon D."/>
            <person name="Sekimoto S."/>
            <person name="Wang Y."/>
            <person name="Chovatia M."/>
            <person name="Sandor L."/>
            <person name="Salamov A."/>
            <person name="Grigoriev I.V."/>
            <person name="Stajich J.E."/>
            <person name="Spatafora J.W."/>
        </authorList>
    </citation>
    <scope>NUCLEOTIDE SEQUENCE [LARGE SCALE GENOMIC DNA]</scope>
    <source>
        <strain evidence="2">S191</strain>
    </source>
</reference>
<organism evidence="2 3">
    <name type="scientific">Olpidium bornovanus</name>
    <dbReference type="NCBI Taxonomy" id="278681"/>
    <lineage>
        <taxon>Eukaryota</taxon>
        <taxon>Fungi</taxon>
        <taxon>Fungi incertae sedis</taxon>
        <taxon>Olpidiomycota</taxon>
        <taxon>Olpidiomycotina</taxon>
        <taxon>Olpidiomycetes</taxon>
        <taxon>Olpidiales</taxon>
        <taxon>Olpidiaceae</taxon>
        <taxon>Olpidium</taxon>
    </lineage>
</organism>
<proteinExistence type="predicted"/>
<feature type="region of interest" description="Disordered" evidence="1">
    <location>
        <begin position="114"/>
        <end position="142"/>
    </location>
</feature>
<sequence length="228" mass="25667">MEHKRRERLMYPNRPCTVHAKASHPPTAVNRCSKQLDFLECGFDMHMCWEIRTSNDNARILCKAGRAFQICRLLISPLRPEKKKHSVQKLALPAGGARPQRHPRNRHTSLGALRARARRSDQGVPPVAPRKISKLEHEQPPSADPCAALSVLMSMTEERGNGGGAHAKKIVVGFLVPARCVAVHARQRLGNFPEKRFHVVPGFGACFDEEHAVEFFRLLLAFLRRDLP</sequence>
<protein>
    <submittedName>
        <fullName evidence="2">Uncharacterized protein</fullName>
    </submittedName>
</protein>
<dbReference type="AlphaFoldDB" id="A0A8H8DIU6"/>
<accession>A0A8H8DIU6</accession>
<keyword evidence="3" id="KW-1185">Reference proteome</keyword>